<dbReference type="Proteomes" id="UP000683000">
    <property type="component" value="Unassembled WGS sequence"/>
</dbReference>
<keyword evidence="3" id="KW-0472">Membrane</keyword>
<keyword evidence="3" id="KW-0812">Transmembrane</keyword>
<comment type="caution">
    <text evidence="4">The sequence shown here is derived from an EMBL/GenBank/DDBJ whole genome shotgun (WGS) entry which is preliminary data.</text>
</comment>
<dbReference type="InterPro" id="IPR021765">
    <property type="entry name" value="UstYa-like"/>
</dbReference>
<name>A0A8I2YFP6_9AGAM</name>
<accession>A0A8I2YFP6</accession>
<dbReference type="EMBL" id="JAGFBS010000040">
    <property type="protein sequence ID" value="KAG6371070.1"/>
    <property type="molecule type" value="Genomic_DNA"/>
</dbReference>
<evidence type="ECO:0000256" key="3">
    <source>
        <dbReference type="SAM" id="Phobius"/>
    </source>
</evidence>
<proteinExistence type="inferred from homology"/>
<dbReference type="GO" id="GO:0043386">
    <property type="term" value="P:mycotoxin biosynthetic process"/>
    <property type="evidence" value="ECO:0007669"/>
    <property type="project" value="InterPro"/>
</dbReference>
<dbReference type="PANTHER" id="PTHR33365">
    <property type="entry name" value="YALI0B05434P"/>
    <property type="match status" value="1"/>
</dbReference>
<sequence length="213" mass="24403">MDTQRRPASISWELALWSTIAILLAIWSASIVRKPPGETVDLTGERTSDTDYSQSTNFRNSGWVGDDYPAYYPMEVRDAIMFPEDTVHYPINGDDALQQWKTQFPAVGGGWVCLGPERRPFALTMYHELHCLERIRLALEDSANRTYEARAEHVQHCLNYLRMMTLCRADVTLEPVIDASLAVDLAQPHLCRDWVQVYEEATRNAERCRKHGT</sequence>
<keyword evidence="3" id="KW-1133">Transmembrane helix</keyword>
<dbReference type="OrthoDB" id="3687641at2759"/>
<dbReference type="AlphaFoldDB" id="A0A8I2YFP6"/>
<keyword evidence="5" id="KW-1185">Reference proteome</keyword>
<evidence type="ECO:0000256" key="1">
    <source>
        <dbReference type="ARBA" id="ARBA00004685"/>
    </source>
</evidence>
<dbReference type="Pfam" id="PF11807">
    <property type="entry name" value="UstYa"/>
    <property type="match status" value="1"/>
</dbReference>
<gene>
    <name evidence="4" type="ORF">JVT61DRAFT_10608</name>
</gene>
<protein>
    <submittedName>
        <fullName evidence="4">Uncharacterized protein</fullName>
    </submittedName>
</protein>
<evidence type="ECO:0000313" key="5">
    <source>
        <dbReference type="Proteomes" id="UP000683000"/>
    </source>
</evidence>
<organism evidence="4 5">
    <name type="scientific">Boletus reticuloceps</name>
    <dbReference type="NCBI Taxonomy" id="495285"/>
    <lineage>
        <taxon>Eukaryota</taxon>
        <taxon>Fungi</taxon>
        <taxon>Dikarya</taxon>
        <taxon>Basidiomycota</taxon>
        <taxon>Agaricomycotina</taxon>
        <taxon>Agaricomycetes</taxon>
        <taxon>Agaricomycetidae</taxon>
        <taxon>Boletales</taxon>
        <taxon>Boletineae</taxon>
        <taxon>Boletaceae</taxon>
        <taxon>Boletoideae</taxon>
        <taxon>Boletus</taxon>
    </lineage>
</organism>
<evidence type="ECO:0000313" key="4">
    <source>
        <dbReference type="EMBL" id="KAG6371070.1"/>
    </source>
</evidence>
<evidence type="ECO:0000256" key="2">
    <source>
        <dbReference type="ARBA" id="ARBA00035112"/>
    </source>
</evidence>
<feature type="transmembrane region" description="Helical" evidence="3">
    <location>
        <begin position="12"/>
        <end position="32"/>
    </location>
</feature>
<reference evidence="4" key="1">
    <citation type="submission" date="2021-03" db="EMBL/GenBank/DDBJ databases">
        <title>Evolutionary innovations through gain and loss of genes in the ectomycorrhizal Boletales.</title>
        <authorList>
            <person name="Wu G."/>
            <person name="Miyauchi S."/>
            <person name="Morin E."/>
            <person name="Yang Z.-L."/>
            <person name="Xu J."/>
            <person name="Martin F.M."/>
        </authorList>
    </citation>
    <scope>NUCLEOTIDE SEQUENCE</scope>
    <source>
        <strain evidence="4">BR01</strain>
    </source>
</reference>
<dbReference type="PANTHER" id="PTHR33365:SF4">
    <property type="entry name" value="CYCLOCHLOROTINE BIOSYNTHESIS PROTEIN O"/>
    <property type="match status" value="1"/>
</dbReference>
<comment type="pathway">
    <text evidence="1">Mycotoxin biosynthesis.</text>
</comment>
<comment type="similarity">
    <text evidence="2">Belongs to the ustYa family.</text>
</comment>